<dbReference type="InterPro" id="IPR051534">
    <property type="entry name" value="CBASS_pafABC_assoc_protein"/>
</dbReference>
<organism evidence="3 4">
    <name type="scientific">Corynebacterium phoceense</name>
    <dbReference type="NCBI Taxonomy" id="1686286"/>
    <lineage>
        <taxon>Bacteria</taxon>
        <taxon>Bacillati</taxon>
        <taxon>Actinomycetota</taxon>
        <taxon>Actinomycetes</taxon>
        <taxon>Mycobacteriales</taxon>
        <taxon>Corynebacteriaceae</taxon>
        <taxon>Corynebacterium</taxon>
    </lineage>
</organism>
<gene>
    <name evidence="3" type="ORF">EJK80_08900</name>
</gene>
<dbReference type="Proteomes" id="UP000318080">
    <property type="component" value="Unassembled WGS sequence"/>
</dbReference>
<feature type="domain" description="WYL" evidence="1">
    <location>
        <begin position="158"/>
        <end position="223"/>
    </location>
</feature>
<dbReference type="PROSITE" id="PS52050">
    <property type="entry name" value="WYL"/>
    <property type="match status" value="1"/>
</dbReference>
<dbReference type="STRING" id="1686286.GCA_900092335_01793"/>
<evidence type="ECO:0000259" key="1">
    <source>
        <dbReference type="Pfam" id="PF13280"/>
    </source>
</evidence>
<name>A0A540R5W6_9CORY</name>
<sequence length="325" mass="36601">MSRYDDAVERMTRLTFVLLGAAEHSRNPERSAAWIIEHVEGYSESKEPSTMLKRDAKDLHRVGVPIHRRSGGGDENTLYRIDRDSYRLPEISFTAEEALALSLIRGFNQFGELSRYSDTGWAKMAAAGVTSAPGAEEHPLQHVLATNDLNRLRAEDFYMLVNAVERSYRISFHYRATPTTPLTKRRMDLWGMVTQGGRVYLVGFDIDRQAPRAFRITRLREVALQRKSPEFTQPTAPLDDIVADILQPHDLIDAVLEIPEGTAQELAVRGTRRPDGRYALTGVSLDWLTRTAVGFAPEVDILEPAAARERVRELLQAAPTTTEED</sequence>
<accession>A0A540R5W6</accession>
<dbReference type="EMBL" id="VHIR01000012">
    <property type="protein sequence ID" value="TQE43120.1"/>
    <property type="molecule type" value="Genomic_DNA"/>
</dbReference>
<comment type="caution">
    <text evidence="3">The sequence shown here is derived from an EMBL/GenBank/DDBJ whole genome shotgun (WGS) entry which is preliminary data.</text>
</comment>
<dbReference type="Pfam" id="PF13280">
    <property type="entry name" value="WYL"/>
    <property type="match status" value="1"/>
</dbReference>
<dbReference type="InterPro" id="IPR057727">
    <property type="entry name" value="WCX_dom"/>
</dbReference>
<reference evidence="3 4" key="1">
    <citation type="submission" date="2019-06" db="EMBL/GenBank/DDBJ databases">
        <title>Draft genome of C. phoceense Strain 272.</title>
        <authorList>
            <person name="Pacheco L.G.C."/>
            <person name="Barberis C.M."/>
            <person name="Almuzara M.N."/>
            <person name="Traglia G.M."/>
            <person name="Santos C.S."/>
            <person name="Rocha D.J.P.G."/>
            <person name="Aguiar E.R.G.R."/>
            <person name="Vay C.A."/>
        </authorList>
    </citation>
    <scope>NUCLEOTIDE SEQUENCE [LARGE SCALE GENOMIC DNA]</scope>
    <source>
        <strain evidence="3 4">272</strain>
    </source>
</reference>
<dbReference type="PANTHER" id="PTHR34580:SF3">
    <property type="entry name" value="PROTEIN PAFB"/>
    <property type="match status" value="1"/>
</dbReference>
<dbReference type="Pfam" id="PF25583">
    <property type="entry name" value="WCX"/>
    <property type="match status" value="1"/>
</dbReference>
<evidence type="ECO:0000313" key="4">
    <source>
        <dbReference type="Proteomes" id="UP000318080"/>
    </source>
</evidence>
<dbReference type="InterPro" id="IPR026881">
    <property type="entry name" value="WYL_dom"/>
</dbReference>
<keyword evidence="4" id="KW-1185">Reference proteome</keyword>
<dbReference type="RefSeq" id="WP_066488171.1">
    <property type="nucleotide sequence ID" value="NZ_JADPQA010000012.1"/>
</dbReference>
<dbReference type="GeneID" id="79852990"/>
<evidence type="ECO:0000313" key="3">
    <source>
        <dbReference type="EMBL" id="TQE43120.1"/>
    </source>
</evidence>
<protein>
    <submittedName>
        <fullName evidence="3">WYL domain-containing protein</fullName>
    </submittedName>
</protein>
<dbReference type="AlphaFoldDB" id="A0A540R5W6"/>
<evidence type="ECO:0000259" key="2">
    <source>
        <dbReference type="Pfam" id="PF25583"/>
    </source>
</evidence>
<dbReference type="PANTHER" id="PTHR34580">
    <property type="match status" value="1"/>
</dbReference>
<proteinExistence type="predicted"/>
<feature type="domain" description="WCX" evidence="2">
    <location>
        <begin position="252"/>
        <end position="318"/>
    </location>
</feature>